<dbReference type="GO" id="GO:0016020">
    <property type="term" value="C:membrane"/>
    <property type="evidence" value="ECO:0007669"/>
    <property type="project" value="UniProtKB-SubCell"/>
</dbReference>
<keyword evidence="3 6" id="KW-1133">Transmembrane helix</keyword>
<organism evidence="7 8">
    <name type="scientific">Saccharomonospora xinjiangensis XJ-54</name>
    <dbReference type="NCBI Taxonomy" id="882086"/>
    <lineage>
        <taxon>Bacteria</taxon>
        <taxon>Bacillati</taxon>
        <taxon>Actinomycetota</taxon>
        <taxon>Actinomycetes</taxon>
        <taxon>Pseudonocardiales</taxon>
        <taxon>Pseudonocardiaceae</taxon>
        <taxon>Saccharomonospora</taxon>
    </lineage>
</organism>
<dbReference type="HOGENOM" id="CLU_1668135_0_0_11"/>
<dbReference type="AlphaFoldDB" id="I0UYB6"/>
<dbReference type="Proteomes" id="UP000004691">
    <property type="component" value="Unassembled WGS sequence"/>
</dbReference>
<reference evidence="7 8" key="1">
    <citation type="submission" date="2012-01" db="EMBL/GenBank/DDBJ databases">
        <title>Improved High-Quality Draft sequence of Saccharomonospora xinjiangensis XJ-54.</title>
        <authorList>
            <consortium name="US DOE Joint Genome Institute"/>
            <person name="Lucas S."/>
            <person name="Han J."/>
            <person name="Lapidus A."/>
            <person name="Cheng J.-F."/>
            <person name="Goodwin L."/>
            <person name="Pitluck S."/>
            <person name="Peters L."/>
            <person name="Mikhailova N."/>
            <person name="Teshima H."/>
            <person name="Detter J.C."/>
            <person name="Han C."/>
            <person name="Tapia R."/>
            <person name="Land M."/>
            <person name="Hauser L."/>
            <person name="Kyrpides N."/>
            <person name="Ivanova N."/>
            <person name="Pagani I."/>
            <person name="Brambilla E.-M."/>
            <person name="Klenk H.-P."/>
            <person name="Woyke T."/>
        </authorList>
    </citation>
    <scope>NUCLEOTIDE SEQUENCE [LARGE SCALE GENOMIC DNA]</scope>
    <source>
        <strain evidence="7 8">XJ-54</strain>
    </source>
</reference>
<evidence type="ECO:0000256" key="3">
    <source>
        <dbReference type="ARBA" id="ARBA00022989"/>
    </source>
</evidence>
<comment type="subcellular location">
    <subcellularLocation>
        <location evidence="1">Membrane</location>
    </subcellularLocation>
</comment>
<evidence type="ECO:0000256" key="6">
    <source>
        <dbReference type="SAM" id="Phobius"/>
    </source>
</evidence>
<feature type="transmembrane region" description="Helical" evidence="6">
    <location>
        <begin position="84"/>
        <end position="104"/>
    </location>
</feature>
<dbReference type="RefSeq" id="WP_006236974.1">
    <property type="nucleotide sequence ID" value="NZ_JH636049.1"/>
</dbReference>
<evidence type="ECO:0000313" key="7">
    <source>
        <dbReference type="EMBL" id="EID52869.1"/>
    </source>
</evidence>
<evidence type="ECO:0000256" key="2">
    <source>
        <dbReference type="ARBA" id="ARBA00022692"/>
    </source>
</evidence>
<proteinExistence type="predicted"/>
<keyword evidence="8" id="KW-1185">Reference proteome</keyword>
<dbReference type="eggNOG" id="COG3087">
    <property type="taxonomic scope" value="Bacteria"/>
</dbReference>
<dbReference type="PANTHER" id="PTHR14948">
    <property type="entry name" value="NG5"/>
    <property type="match status" value="1"/>
</dbReference>
<keyword evidence="4 6" id="KW-0472">Membrane</keyword>
<evidence type="ECO:0000313" key="8">
    <source>
        <dbReference type="Proteomes" id="UP000004691"/>
    </source>
</evidence>
<dbReference type="Pfam" id="PF04505">
    <property type="entry name" value="CD225"/>
    <property type="match status" value="1"/>
</dbReference>
<protein>
    <submittedName>
        <fullName evidence="7">Interferon-induced transmembrane protein</fullName>
    </submittedName>
</protein>
<accession>I0UYB6</accession>
<feature type="transmembrane region" description="Helical" evidence="6">
    <location>
        <begin position="131"/>
        <end position="152"/>
    </location>
</feature>
<dbReference type="STRING" id="882086.SacxiDRAFT_0597"/>
<feature type="compositionally biased region" description="Low complexity" evidence="5">
    <location>
        <begin position="12"/>
        <end position="35"/>
    </location>
</feature>
<gene>
    <name evidence="7" type="ORF">SacxiDRAFT_0597</name>
</gene>
<evidence type="ECO:0000256" key="1">
    <source>
        <dbReference type="ARBA" id="ARBA00004370"/>
    </source>
</evidence>
<keyword evidence="2 6" id="KW-0812">Transmembrane</keyword>
<feature type="region of interest" description="Disordered" evidence="5">
    <location>
        <begin position="1"/>
        <end position="35"/>
    </location>
</feature>
<dbReference type="EMBL" id="JH636049">
    <property type="protein sequence ID" value="EID52869.1"/>
    <property type="molecule type" value="Genomic_DNA"/>
</dbReference>
<evidence type="ECO:0000256" key="5">
    <source>
        <dbReference type="SAM" id="MobiDB-lite"/>
    </source>
</evidence>
<dbReference type="PANTHER" id="PTHR14948:SF25">
    <property type="entry name" value="DUF4190 DOMAIN-CONTAINING PROTEIN"/>
    <property type="match status" value="1"/>
</dbReference>
<dbReference type="OrthoDB" id="9815705at2"/>
<dbReference type="InterPro" id="IPR007593">
    <property type="entry name" value="CD225/Dispanin_fam"/>
</dbReference>
<dbReference type="InterPro" id="IPR051423">
    <property type="entry name" value="CD225/Dispanin"/>
</dbReference>
<name>I0UYB6_9PSEU</name>
<evidence type="ECO:0000256" key="4">
    <source>
        <dbReference type="ARBA" id="ARBA00023136"/>
    </source>
</evidence>
<sequence length="155" mass="16619">MTNPYGQQMPYGAPMQTQQGQPGQMQLGPPSAGVPAAQYAQQPYGQQPFAQQQYGQPQPYGQQAYGQQPYGAGMAGYGQGIPDYKGWAIGSIFLCWIVAIFAIMKSNEVTAYQMQGNTAAAMQASEQTKTLCIVATVLGAFGWGLSLIWLIILVA</sequence>